<protein>
    <submittedName>
        <fullName evidence="2">Uncharacterized protein</fullName>
    </submittedName>
</protein>
<reference evidence="2" key="1">
    <citation type="submission" date="2022-11" db="UniProtKB">
        <authorList>
            <consortium name="WormBaseParasite"/>
        </authorList>
    </citation>
    <scope>IDENTIFICATION</scope>
</reference>
<sequence length="71" mass="8713">MLAMIEKYLFIVEVMARKPSKEGLTDLQKQLVEMNLKEHENKKEMHDLQMKFFEEGRSFFKEARERYEKKE</sequence>
<dbReference type="AlphaFoldDB" id="A0A914EDJ3"/>
<evidence type="ECO:0000313" key="2">
    <source>
        <dbReference type="WBParaSite" id="ACRNAN_scaffold7513.g6765.t1"/>
    </source>
</evidence>
<dbReference type="Proteomes" id="UP000887540">
    <property type="component" value="Unplaced"/>
</dbReference>
<keyword evidence="1" id="KW-1185">Reference proteome</keyword>
<name>A0A914EDJ3_9BILA</name>
<organism evidence="1 2">
    <name type="scientific">Acrobeloides nanus</name>
    <dbReference type="NCBI Taxonomy" id="290746"/>
    <lineage>
        <taxon>Eukaryota</taxon>
        <taxon>Metazoa</taxon>
        <taxon>Ecdysozoa</taxon>
        <taxon>Nematoda</taxon>
        <taxon>Chromadorea</taxon>
        <taxon>Rhabditida</taxon>
        <taxon>Tylenchina</taxon>
        <taxon>Cephalobomorpha</taxon>
        <taxon>Cephaloboidea</taxon>
        <taxon>Cephalobidae</taxon>
        <taxon>Acrobeloides</taxon>
    </lineage>
</organism>
<evidence type="ECO:0000313" key="1">
    <source>
        <dbReference type="Proteomes" id="UP000887540"/>
    </source>
</evidence>
<accession>A0A914EDJ3</accession>
<proteinExistence type="predicted"/>
<dbReference type="WBParaSite" id="ACRNAN_scaffold7513.g6765.t1">
    <property type="protein sequence ID" value="ACRNAN_scaffold7513.g6765.t1"/>
    <property type="gene ID" value="ACRNAN_scaffold7513.g6765"/>
</dbReference>